<organism evidence="2 3">
    <name type="scientific">Acinetobacter lwoffii</name>
    <dbReference type="NCBI Taxonomy" id="28090"/>
    <lineage>
        <taxon>Bacteria</taxon>
        <taxon>Pseudomonadati</taxon>
        <taxon>Pseudomonadota</taxon>
        <taxon>Gammaproteobacteria</taxon>
        <taxon>Moraxellales</taxon>
        <taxon>Moraxellaceae</taxon>
        <taxon>Acinetobacter</taxon>
    </lineage>
</organism>
<evidence type="ECO:0000313" key="3">
    <source>
        <dbReference type="Proteomes" id="UP000548425"/>
    </source>
</evidence>
<feature type="region of interest" description="Disordered" evidence="1">
    <location>
        <begin position="58"/>
        <end position="93"/>
    </location>
</feature>
<sequence length="125" mass="14350">MLPKIKSKAFIRLLPQIFELREQGYSYEEVTAILEKEYGLILSVNQFSVYLARYKNAATSKVKKPVERSPAPKPHQESKKDPIKPDSNTKDYVFGSPEYKAAVQKETEEQYFNSPIRVGLGLKRP</sequence>
<accession>A0AAW3VK84</accession>
<gene>
    <name evidence="2" type="ORF">HNP34_002985</name>
</gene>
<dbReference type="AlphaFoldDB" id="A0AAW3VK84"/>
<name>A0AAW3VK84_ACILW</name>
<protein>
    <recommendedName>
        <fullName evidence="4">StbA</fullName>
    </recommendedName>
</protein>
<dbReference type="Proteomes" id="UP000548425">
    <property type="component" value="Unassembled WGS sequence"/>
</dbReference>
<dbReference type="RefSeq" id="WP_184413784.1">
    <property type="nucleotide sequence ID" value="NZ_JACHLA010000032.1"/>
</dbReference>
<evidence type="ECO:0008006" key="4">
    <source>
        <dbReference type="Google" id="ProtNLM"/>
    </source>
</evidence>
<evidence type="ECO:0000256" key="1">
    <source>
        <dbReference type="SAM" id="MobiDB-lite"/>
    </source>
</evidence>
<comment type="caution">
    <text evidence="2">The sequence shown here is derived from an EMBL/GenBank/DDBJ whole genome shotgun (WGS) entry which is preliminary data.</text>
</comment>
<dbReference type="EMBL" id="JACHLA010000032">
    <property type="protein sequence ID" value="MBB6364829.1"/>
    <property type="molecule type" value="Genomic_DNA"/>
</dbReference>
<reference evidence="2 3" key="1">
    <citation type="submission" date="2020-08" db="EMBL/GenBank/DDBJ databases">
        <title>Functional genomics of gut bacteria from endangered species of beetles.</title>
        <authorList>
            <person name="Carlos-Shanley C."/>
        </authorList>
    </citation>
    <scope>NUCLEOTIDE SEQUENCE [LARGE SCALE GENOMIC DNA]</scope>
    <source>
        <strain evidence="2 3">S00127</strain>
    </source>
</reference>
<evidence type="ECO:0000313" key="2">
    <source>
        <dbReference type="EMBL" id="MBB6364829.1"/>
    </source>
</evidence>
<proteinExistence type="predicted"/>
<feature type="compositionally biased region" description="Basic and acidic residues" evidence="1">
    <location>
        <begin position="74"/>
        <end position="89"/>
    </location>
</feature>